<feature type="non-terminal residue" evidence="1">
    <location>
        <position position="1"/>
    </location>
</feature>
<dbReference type="PANTHER" id="PTHR43845:SF1">
    <property type="entry name" value="BLR5969 PROTEIN"/>
    <property type="match status" value="1"/>
</dbReference>
<gene>
    <name evidence="1" type="ORF">METZ01_LOCUS294651</name>
</gene>
<sequence length="84" mass="9711">VTVKKALETELEPIEKAGIDELRNLQLSRLKWSLNHAYENSALYREKFDLAGVSPGDLISLDDLARFPFADKDDLRRFYPFRAL</sequence>
<dbReference type="EMBL" id="UINC01090130">
    <property type="protein sequence ID" value="SVC41797.1"/>
    <property type="molecule type" value="Genomic_DNA"/>
</dbReference>
<dbReference type="InterPro" id="IPR042099">
    <property type="entry name" value="ANL_N_sf"/>
</dbReference>
<reference evidence="1" key="1">
    <citation type="submission" date="2018-05" db="EMBL/GenBank/DDBJ databases">
        <authorList>
            <person name="Lanie J.A."/>
            <person name="Ng W.-L."/>
            <person name="Kazmierczak K.M."/>
            <person name="Andrzejewski T.M."/>
            <person name="Davidsen T.M."/>
            <person name="Wayne K.J."/>
            <person name="Tettelin H."/>
            <person name="Glass J.I."/>
            <person name="Rusch D."/>
            <person name="Podicherti R."/>
            <person name="Tsui H.-C.T."/>
            <person name="Winkler M.E."/>
        </authorList>
    </citation>
    <scope>NUCLEOTIDE SEQUENCE</scope>
</reference>
<proteinExistence type="predicted"/>
<organism evidence="1">
    <name type="scientific">marine metagenome</name>
    <dbReference type="NCBI Taxonomy" id="408172"/>
    <lineage>
        <taxon>unclassified sequences</taxon>
        <taxon>metagenomes</taxon>
        <taxon>ecological metagenomes</taxon>
    </lineage>
</organism>
<dbReference type="Gene3D" id="3.40.50.12780">
    <property type="entry name" value="N-terminal domain of ligase-like"/>
    <property type="match status" value="1"/>
</dbReference>
<dbReference type="PANTHER" id="PTHR43845">
    <property type="entry name" value="BLR5969 PROTEIN"/>
    <property type="match status" value="1"/>
</dbReference>
<dbReference type="AlphaFoldDB" id="A0A382M2A0"/>
<name>A0A382M2A0_9ZZZZ</name>
<protein>
    <recommendedName>
        <fullName evidence="2">Phenylacetate--CoA ligase</fullName>
    </recommendedName>
</protein>
<accession>A0A382M2A0</accession>
<evidence type="ECO:0008006" key="2">
    <source>
        <dbReference type="Google" id="ProtNLM"/>
    </source>
</evidence>
<evidence type="ECO:0000313" key="1">
    <source>
        <dbReference type="EMBL" id="SVC41797.1"/>
    </source>
</evidence>
<feature type="non-terminal residue" evidence="1">
    <location>
        <position position="84"/>
    </location>
</feature>